<dbReference type="PANTHER" id="PTHR34477:SF1">
    <property type="entry name" value="UPF0213 PROTEIN YHBQ"/>
    <property type="match status" value="1"/>
</dbReference>
<dbReference type="KEGG" id="vg:5176256"/>
<dbReference type="InterPro" id="IPR035901">
    <property type="entry name" value="GIY-YIG_endonuc_sf"/>
</dbReference>
<dbReference type="EMBL" id="AY394490">
    <property type="protein sequence ID" value="AAR28885.1"/>
    <property type="molecule type" value="Genomic_DNA"/>
</dbReference>
<dbReference type="SUPFAM" id="SSF82771">
    <property type="entry name" value="GIY-YIG endonuclease"/>
    <property type="match status" value="1"/>
</dbReference>
<dbReference type="PROSITE" id="PS50164">
    <property type="entry name" value="GIY_YIG"/>
    <property type="match status" value="1"/>
</dbReference>
<evidence type="ECO:0000259" key="2">
    <source>
        <dbReference type="PROSITE" id="PS50164"/>
    </source>
</evidence>
<keyword evidence="1" id="KW-0812">Transmembrane</keyword>
<protein>
    <submittedName>
        <fullName evidence="3">ORF121</fullName>
    </submittedName>
</protein>
<evidence type="ECO:0000313" key="3">
    <source>
        <dbReference type="EMBL" id="AAR28885.1"/>
    </source>
</evidence>
<proteinExistence type="predicted"/>
<organismHost>
    <name type="scientific">Lepidoptera</name>
    <name type="common">moths &amp; butterflies</name>
    <dbReference type="NCBI Taxonomy" id="7088"/>
</organismHost>
<evidence type="ECO:0000256" key="1">
    <source>
        <dbReference type="SAM" id="Phobius"/>
    </source>
</evidence>
<keyword evidence="4" id="KW-1185">Reference proteome</keyword>
<accession>Q0IKZ8</accession>
<dbReference type="PANTHER" id="PTHR34477">
    <property type="entry name" value="UPF0213 PROTEIN YHBQ"/>
    <property type="match status" value="1"/>
</dbReference>
<dbReference type="InterPro" id="IPR000305">
    <property type="entry name" value="GIY-YIG_endonuc"/>
</dbReference>
<dbReference type="RefSeq" id="YP_758418.1">
    <property type="nucleotide sequence ID" value="NC_008348.1"/>
</dbReference>
<keyword evidence="1" id="KW-1133">Transmembrane helix</keyword>
<dbReference type="Pfam" id="PF01541">
    <property type="entry name" value="GIY-YIG"/>
    <property type="match status" value="1"/>
</dbReference>
<dbReference type="InterPro" id="IPR050190">
    <property type="entry name" value="UPF0213_domain"/>
</dbReference>
<name>Q0IKZ8_NPVLS</name>
<reference evidence="3 4" key="2">
    <citation type="journal article" date="2007" name="Virus Res.">
        <title>P13 of Leucania separata multiple nuclear polyhedrosis virus affected the polyhedra and budded virions yields of AcMNPV.</title>
        <authorList>
            <person name="Du E.Q."/>
            <person name="Yan F."/>
            <person name="Jin W.X."/>
            <person name="Lu N."/>
            <person name="Xiao H.Z."/>
            <person name="Lu S.Y."/>
            <person name="Qi Y.P."/>
        </authorList>
    </citation>
    <scope>NUCLEOTIDE SEQUENCE [LARGE SCALE GENOMIC DNA]</scope>
    <source>
        <strain evidence="3 4">AH1</strain>
    </source>
</reference>
<feature type="domain" description="GIY-YIG" evidence="2">
    <location>
        <begin position="57"/>
        <end position="133"/>
    </location>
</feature>
<feature type="transmembrane region" description="Helical" evidence="1">
    <location>
        <begin position="6"/>
        <end position="26"/>
    </location>
</feature>
<dbReference type="Gene3D" id="3.40.1440.10">
    <property type="entry name" value="GIY-YIG endonuclease"/>
    <property type="match status" value="1"/>
</dbReference>
<evidence type="ECO:0000313" key="4">
    <source>
        <dbReference type="Proteomes" id="UP000201737"/>
    </source>
</evidence>
<dbReference type="CDD" id="cd10456">
    <property type="entry name" value="GIY-YIG_UPF0213"/>
    <property type="match status" value="1"/>
</dbReference>
<dbReference type="Proteomes" id="UP000201737">
    <property type="component" value="Segment"/>
</dbReference>
<dbReference type="OrthoDB" id="27013at10239"/>
<dbReference type="GeneID" id="5176256"/>
<sequence length="159" mass="18440">MMSNDAYNKSIYFVSLFFLFLPIYIGKIQQKNRRIMNNNNYNNMFESDANGSKKVPRLYALYIIRTSKNTLYTGVSTNVVRRLQQHRSGRASLNGGGKGPLLLVYQSEYFMCASCAIRLEKLVKRQSRLVKEQMIAHKPSREELVSFMNRLDRRASSPQ</sequence>
<reference evidence="3 4" key="1">
    <citation type="journal article" date="2007" name="Virus Genes">
        <title>Genome sequence of Leucania seperata nucleopolyhedrovirus.</title>
        <authorList>
            <person name="Xiao H."/>
            <person name="Qi Y."/>
        </authorList>
    </citation>
    <scope>NUCLEOTIDE SEQUENCE [LARGE SCALE GENOMIC DNA]</scope>
    <source>
        <strain evidence="3 4">AH1</strain>
    </source>
</reference>
<keyword evidence="1" id="KW-0472">Membrane</keyword>
<organism evidence="3 4">
    <name type="scientific">Leucania separata nucleopolyhedrovirus</name>
    <name type="common">LsNPV</name>
    <dbReference type="NCBI Taxonomy" id="1307956"/>
    <lineage>
        <taxon>Viruses</taxon>
        <taxon>Viruses incertae sedis</taxon>
        <taxon>Naldaviricetes</taxon>
        <taxon>Lefavirales</taxon>
        <taxon>Baculoviridae</taxon>
        <taxon>Alphabaculovirus</taxon>
        <taxon>Alphabaculovirus leseparatae</taxon>
    </lineage>
</organism>